<dbReference type="OMA" id="AGYVWDV"/>
<keyword evidence="2" id="KW-0677">Repeat</keyword>
<dbReference type="InterPro" id="IPR034808">
    <property type="entry name" value="Nop4p_RRM3"/>
</dbReference>
<dbReference type="HOGENOM" id="CLU_011608_0_0_1"/>
<dbReference type="SUPFAM" id="SSF54928">
    <property type="entry name" value="RNA-binding domain, RBD"/>
    <property type="match status" value="2"/>
</dbReference>
<reference evidence="9" key="1">
    <citation type="journal article" date="2012" name="Proc. Natl. Acad. Sci. U.S.A.">
        <title>Genome sequence of the button mushroom Agaricus bisporus reveals mechanisms governing adaptation to a humic-rich ecological niche.</title>
        <authorList>
            <person name="Morin E."/>
            <person name="Kohler A."/>
            <person name="Baker A.R."/>
            <person name="Foulongne-Oriol M."/>
            <person name="Lombard V."/>
            <person name="Nagy L.G."/>
            <person name="Ohm R.A."/>
            <person name="Patyshakuliyeva A."/>
            <person name="Brun A."/>
            <person name="Aerts A.L."/>
            <person name="Bailey A.M."/>
            <person name="Billette C."/>
            <person name="Coutinho P.M."/>
            <person name="Deakin G."/>
            <person name="Doddapaneni H."/>
            <person name="Floudas D."/>
            <person name="Grimwood J."/>
            <person name="Hilden K."/>
            <person name="Kuees U."/>
            <person name="LaButti K.M."/>
            <person name="Lapidus A."/>
            <person name="Lindquist E.A."/>
            <person name="Lucas S.M."/>
            <person name="Murat C."/>
            <person name="Riley R.W."/>
            <person name="Salamov A.A."/>
            <person name="Schmutz J."/>
            <person name="Subramanian V."/>
            <person name="Woesten H.A.B."/>
            <person name="Xu J."/>
            <person name="Eastwood D.C."/>
            <person name="Foster G.D."/>
            <person name="Sonnenberg A.S."/>
            <person name="Cullen D."/>
            <person name="de Vries R.P."/>
            <person name="Lundell T."/>
            <person name="Hibbett D.S."/>
            <person name="Henrissat B."/>
            <person name="Burton K.S."/>
            <person name="Kerrigan R.W."/>
            <person name="Challen M.P."/>
            <person name="Grigoriev I.V."/>
            <person name="Martin F."/>
        </authorList>
    </citation>
    <scope>NUCLEOTIDE SEQUENCE [LARGE SCALE GENOMIC DNA]</scope>
    <source>
        <strain evidence="9">JB137-S8 / ATCC MYA-4627 / FGSC 10392</strain>
    </source>
</reference>
<feature type="compositionally biased region" description="Acidic residues" evidence="6">
    <location>
        <begin position="336"/>
        <end position="347"/>
    </location>
</feature>
<dbReference type="eggNOG" id="KOG0127">
    <property type="taxonomic scope" value="Eukaryota"/>
</dbReference>
<keyword evidence="3 5" id="KW-0694">RNA-binding</keyword>
<evidence type="ECO:0000256" key="4">
    <source>
        <dbReference type="ARBA" id="ARBA00023242"/>
    </source>
</evidence>
<dbReference type="FunFam" id="3.30.70.330:FF:000406">
    <property type="entry name" value="Related to Nucleolar protein NOP4"/>
    <property type="match status" value="1"/>
</dbReference>
<dbReference type="KEGG" id="abp:AGABI1DRAFT47085"/>
<dbReference type="Pfam" id="PF00076">
    <property type="entry name" value="RRM_1"/>
    <property type="match status" value="3"/>
</dbReference>
<evidence type="ECO:0000256" key="2">
    <source>
        <dbReference type="ARBA" id="ARBA00022737"/>
    </source>
</evidence>
<dbReference type="SMART" id="SM00360">
    <property type="entry name" value="RRM"/>
    <property type="match status" value="5"/>
</dbReference>
<keyword evidence="4" id="KW-0539">Nucleus</keyword>
<dbReference type="GO" id="GO:0003729">
    <property type="term" value="F:mRNA binding"/>
    <property type="evidence" value="ECO:0007669"/>
    <property type="project" value="TreeGrafter"/>
</dbReference>
<dbReference type="FunCoup" id="K5WWM5">
    <property type="interactions" value="673"/>
</dbReference>
<dbReference type="EMBL" id="JH971422">
    <property type="protein sequence ID" value="EKM74992.1"/>
    <property type="molecule type" value="Genomic_DNA"/>
</dbReference>
<keyword evidence="9" id="KW-1185">Reference proteome</keyword>
<dbReference type="STRING" id="597362.K5WWM5"/>
<feature type="region of interest" description="Disordered" evidence="6">
    <location>
        <begin position="315"/>
        <end position="383"/>
    </location>
</feature>
<dbReference type="PANTHER" id="PTHR48039">
    <property type="entry name" value="RNA-BINDING MOTIF PROTEIN 14B"/>
    <property type="match status" value="1"/>
</dbReference>
<evidence type="ECO:0000259" key="7">
    <source>
        <dbReference type="PROSITE" id="PS50102"/>
    </source>
</evidence>
<comment type="subcellular location">
    <subcellularLocation>
        <location evidence="1">Nucleus</location>
    </subcellularLocation>
</comment>
<dbReference type="RefSeq" id="XP_007334362.1">
    <property type="nucleotide sequence ID" value="XM_007334300.1"/>
</dbReference>
<evidence type="ECO:0000256" key="3">
    <source>
        <dbReference type="ARBA" id="ARBA00022884"/>
    </source>
</evidence>
<dbReference type="Proteomes" id="UP000008493">
    <property type="component" value="Unassembled WGS sequence"/>
</dbReference>
<feature type="domain" description="RRM" evidence="7">
    <location>
        <begin position="5"/>
        <end position="85"/>
    </location>
</feature>
<evidence type="ECO:0000313" key="8">
    <source>
        <dbReference type="EMBL" id="EKM74992.1"/>
    </source>
</evidence>
<dbReference type="CDD" id="cd12676">
    <property type="entry name" value="RRM3_Nop4p"/>
    <property type="match status" value="1"/>
</dbReference>
<dbReference type="PROSITE" id="PS50102">
    <property type="entry name" value="RRM"/>
    <property type="match status" value="3"/>
</dbReference>
<dbReference type="InterPro" id="IPR035979">
    <property type="entry name" value="RBD_domain_sf"/>
</dbReference>
<accession>K5WWM5</accession>
<sequence>ELLRPTLFVSNLPYTATSVDIQTLFSDIAPVRSAFVVTEHGTGVSKGVGYVSFAMKEDAEAAYQKISKEGISLVGRKLRAEWAEHKPKHKPKDEEVPASKPRPISHTPKAPHDPVAIRTIIISGLPQTLDAKQLWKKIRKYDGAEKVDWPYKSEDGTEDPSIAHALFSTPSAANNAVTKLHAHVFKGSLLSVALKKRLENLSKAANPAKSKLTDTKTTTTLAPSHASRLIVRNLPFDITEQDLRAVFLPYGPIHEIHIPGVEGSKTRTKGFAFVWMLSKPDAERAIEGCNGKLGQQSKVMSERTIVVDWAMSKNKWEEEKAKQEQEQNRDVKMTSEDEDEDESDEEGNLGLHSGDEDEDDAQSENEAEEDEPVRPQLPPPEVGTTLFVRNVPFTATDDELRLLFRSFGPLRYARITMDLDTGRSRGTGFACFWNLEDADKVIEQSDLLRKETTGDAPTKNPFVLPSILTPDPSASLAQSLVLHGRTLDVVRAVTRDQASKLKEDGEKARQKADKRNMYLLKEGVILPNSPLAKDLAPADLERRTNSHNARRALLKSNPSLYISRTRLSVRQIPLFVTERVLKRLALHAVRAFESEVKEGSRVGLTTDELTEPLPTAEDEGGPPVKKQKRFTGRSTAVKQTKIVRQQDRVDVITGKGRSKGYGFVEMQKHSDALRVLRWANCNPDIGPLFEQWSKEELEDLLKMEKAKDVKEKDDAKIKRIRHEIENGPAKKGKASLIVEFSIENVQVVQRRNTKQEENTGSKVSRFIISRSTAVDAK</sequence>
<dbReference type="AlphaFoldDB" id="K5WWM5"/>
<dbReference type="GeneID" id="18829684"/>
<dbReference type="GO" id="GO:0005730">
    <property type="term" value="C:nucleolus"/>
    <property type="evidence" value="ECO:0007669"/>
    <property type="project" value="TreeGrafter"/>
</dbReference>
<name>K5WWM5_AGABU</name>
<dbReference type="InterPro" id="IPR000504">
    <property type="entry name" value="RRM_dom"/>
</dbReference>
<dbReference type="PANTHER" id="PTHR48039:SF5">
    <property type="entry name" value="RNA-BINDING PROTEIN 28"/>
    <property type="match status" value="1"/>
</dbReference>
<feature type="compositionally biased region" description="Basic and acidic residues" evidence="6">
    <location>
        <begin position="82"/>
        <end position="97"/>
    </location>
</feature>
<feature type="non-terminal residue" evidence="8">
    <location>
        <position position="1"/>
    </location>
</feature>
<protein>
    <recommendedName>
        <fullName evidence="7">RRM domain-containing protein</fullName>
    </recommendedName>
</protein>
<evidence type="ECO:0000256" key="1">
    <source>
        <dbReference type="ARBA" id="ARBA00004123"/>
    </source>
</evidence>
<feature type="domain" description="RRM" evidence="7">
    <location>
        <begin position="384"/>
        <end position="494"/>
    </location>
</feature>
<evidence type="ECO:0000256" key="5">
    <source>
        <dbReference type="PROSITE-ProRule" id="PRU00176"/>
    </source>
</evidence>
<dbReference type="InterPro" id="IPR012677">
    <property type="entry name" value="Nucleotide-bd_a/b_plait_sf"/>
</dbReference>
<dbReference type="InParanoid" id="K5WWM5"/>
<evidence type="ECO:0000256" key="6">
    <source>
        <dbReference type="SAM" id="MobiDB-lite"/>
    </source>
</evidence>
<feature type="region of interest" description="Disordered" evidence="6">
    <location>
        <begin position="82"/>
        <end position="110"/>
    </location>
</feature>
<dbReference type="Gene3D" id="3.30.70.330">
    <property type="match status" value="5"/>
</dbReference>
<feature type="domain" description="RRM" evidence="7">
    <location>
        <begin position="227"/>
        <end position="312"/>
    </location>
</feature>
<feature type="region of interest" description="Disordered" evidence="6">
    <location>
        <begin position="607"/>
        <end position="636"/>
    </location>
</feature>
<dbReference type="OrthoDB" id="267048at2759"/>
<organism evidence="8 9">
    <name type="scientific">Agaricus bisporus var. burnettii (strain JB137-S8 / ATCC MYA-4627 / FGSC 10392)</name>
    <name type="common">White button mushroom</name>
    <dbReference type="NCBI Taxonomy" id="597362"/>
    <lineage>
        <taxon>Eukaryota</taxon>
        <taxon>Fungi</taxon>
        <taxon>Dikarya</taxon>
        <taxon>Basidiomycota</taxon>
        <taxon>Agaricomycotina</taxon>
        <taxon>Agaricomycetes</taxon>
        <taxon>Agaricomycetidae</taxon>
        <taxon>Agaricales</taxon>
        <taxon>Agaricineae</taxon>
        <taxon>Agaricaceae</taxon>
        <taxon>Agaricus</taxon>
    </lineage>
</organism>
<gene>
    <name evidence="8" type="ORF">AGABI1DRAFT_47085</name>
</gene>
<dbReference type="InterPro" id="IPR051945">
    <property type="entry name" value="RRM_MRD1_RNA_proc_ribogen"/>
</dbReference>
<proteinExistence type="predicted"/>
<feature type="compositionally biased region" description="Basic and acidic residues" evidence="6">
    <location>
        <begin position="315"/>
        <end position="335"/>
    </location>
</feature>
<evidence type="ECO:0000313" key="9">
    <source>
        <dbReference type="Proteomes" id="UP000008493"/>
    </source>
</evidence>
<feature type="compositionally biased region" description="Acidic residues" evidence="6">
    <location>
        <begin position="355"/>
        <end position="371"/>
    </location>
</feature>